<proteinExistence type="predicted"/>
<protein>
    <submittedName>
        <fullName evidence="1">Uncharacterized protein</fullName>
    </submittedName>
</protein>
<accession>A0A922I471</accession>
<dbReference type="Proteomes" id="UP000790347">
    <property type="component" value="Unassembled WGS sequence"/>
</dbReference>
<comment type="caution">
    <text evidence="1">The sequence shown here is derived from an EMBL/GenBank/DDBJ whole genome shotgun (WGS) entry which is preliminary data.</text>
</comment>
<evidence type="ECO:0000313" key="1">
    <source>
        <dbReference type="EMBL" id="KAH9517085.1"/>
    </source>
</evidence>
<evidence type="ECO:0000313" key="2">
    <source>
        <dbReference type="Proteomes" id="UP000790347"/>
    </source>
</evidence>
<dbReference type="AlphaFoldDB" id="A0A922I471"/>
<sequence length="76" mass="8568">MNEFYHSVWMKKKPGIVIKLSNLITRVNFLGFIYPPSSSEKINSSSFAAITSTSIDHEVGTKMIIITKKAHLNQID</sequence>
<reference evidence="1" key="2">
    <citation type="journal article" date="2022" name="Res Sq">
        <title>Comparative Genomics Reveals Insights into the Divergent Evolution of Astigmatic Mites and Household Pest Adaptations.</title>
        <authorList>
            <person name="Xiong Q."/>
            <person name="Wan A.T.-Y."/>
            <person name="Liu X.-Y."/>
            <person name="Fung C.S.-H."/>
            <person name="Xiao X."/>
            <person name="Malainual N."/>
            <person name="Hou J."/>
            <person name="Wang L."/>
            <person name="Wang M."/>
            <person name="Yang K."/>
            <person name="Cui Y."/>
            <person name="Leung E."/>
            <person name="Nong W."/>
            <person name="Shin S.-K."/>
            <person name="Au S."/>
            <person name="Jeong K.Y."/>
            <person name="Chew F.T."/>
            <person name="Hui J."/>
            <person name="Leung T.F."/>
            <person name="Tungtrongchitr A."/>
            <person name="Zhong N."/>
            <person name="Liu Z."/>
            <person name="Tsui S."/>
        </authorList>
    </citation>
    <scope>NUCLEOTIDE SEQUENCE</scope>
    <source>
        <strain evidence="1">Derf</strain>
        <tissue evidence="1">Whole organism</tissue>
    </source>
</reference>
<reference evidence="1" key="1">
    <citation type="submission" date="2013-05" db="EMBL/GenBank/DDBJ databases">
        <authorList>
            <person name="Yim A.K.Y."/>
            <person name="Chan T.F."/>
            <person name="Ji K.M."/>
            <person name="Liu X.Y."/>
            <person name="Zhou J.W."/>
            <person name="Li R.Q."/>
            <person name="Yang K.Y."/>
            <person name="Li J."/>
            <person name="Li M."/>
            <person name="Law P.T.W."/>
            <person name="Wu Y.L."/>
            <person name="Cai Z.L."/>
            <person name="Qin H."/>
            <person name="Bao Y."/>
            <person name="Leung R.K.K."/>
            <person name="Ng P.K.S."/>
            <person name="Zou J."/>
            <person name="Zhong X.J."/>
            <person name="Ran P.X."/>
            <person name="Zhong N.S."/>
            <person name="Liu Z.G."/>
            <person name="Tsui S.K.W."/>
        </authorList>
    </citation>
    <scope>NUCLEOTIDE SEQUENCE</scope>
    <source>
        <strain evidence="1">Derf</strain>
        <tissue evidence="1">Whole organism</tissue>
    </source>
</reference>
<gene>
    <name evidence="1" type="ORF">DERF_007784</name>
</gene>
<organism evidence="1 2">
    <name type="scientific">Dermatophagoides farinae</name>
    <name type="common">American house dust mite</name>
    <dbReference type="NCBI Taxonomy" id="6954"/>
    <lineage>
        <taxon>Eukaryota</taxon>
        <taxon>Metazoa</taxon>
        <taxon>Ecdysozoa</taxon>
        <taxon>Arthropoda</taxon>
        <taxon>Chelicerata</taxon>
        <taxon>Arachnida</taxon>
        <taxon>Acari</taxon>
        <taxon>Acariformes</taxon>
        <taxon>Sarcoptiformes</taxon>
        <taxon>Astigmata</taxon>
        <taxon>Psoroptidia</taxon>
        <taxon>Analgoidea</taxon>
        <taxon>Pyroglyphidae</taxon>
        <taxon>Dermatophagoidinae</taxon>
        <taxon>Dermatophagoides</taxon>
    </lineage>
</organism>
<name>A0A922I471_DERFA</name>
<keyword evidence="2" id="KW-1185">Reference proteome</keyword>
<dbReference type="EMBL" id="ASGP02000003">
    <property type="protein sequence ID" value="KAH9517085.1"/>
    <property type="molecule type" value="Genomic_DNA"/>
</dbReference>